<evidence type="ECO:0000313" key="3">
    <source>
        <dbReference type="Proteomes" id="UP000669179"/>
    </source>
</evidence>
<proteinExistence type="predicted"/>
<sequence length="158" mass="17276">MRSSLAAPAARPVLAAPFTADTWRRTAYAVVALPATLPSLIGRPAQPALARRFLGTPLPARRRPFRTALHALVSLPLNLLAFLIAMYGWSLVLANLLYPLRIAVFGGTWEDAWGGPTLAGAWAVHSLGGFAFLFITPLLLRWVTRVQERLIVRVVKDV</sequence>
<reference evidence="2" key="1">
    <citation type="submission" date="2021-03" db="EMBL/GenBank/DDBJ databases">
        <authorList>
            <person name="Kanchanasin P."/>
            <person name="Saeng-In P."/>
            <person name="Phongsopitanun W."/>
            <person name="Yuki M."/>
            <person name="Kudo T."/>
            <person name="Ohkuma M."/>
            <person name="Tanasupawat S."/>
        </authorList>
    </citation>
    <scope>NUCLEOTIDE SEQUENCE</scope>
    <source>
        <strain evidence="2">GKU 128</strain>
    </source>
</reference>
<organism evidence="2 3">
    <name type="scientific">Actinomadura barringtoniae</name>
    <dbReference type="NCBI Taxonomy" id="1427535"/>
    <lineage>
        <taxon>Bacteria</taxon>
        <taxon>Bacillati</taxon>
        <taxon>Actinomycetota</taxon>
        <taxon>Actinomycetes</taxon>
        <taxon>Streptosporangiales</taxon>
        <taxon>Thermomonosporaceae</taxon>
        <taxon>Actinomadura</taxon>
    </lineage>
</organism>
<dbReference type="RefSeq" id="WP_208263067.1">
    <property type="nucleotide sequence ID" value="NZ_JAGEOJ010000029.1"/>
</dbReference>
<name>A0A939PML7_9ACTN</name>
<dbReference type="Proteomes" id="UP000669179">
    <property type="component" value="Unassembled WGS sequence"/>
</dbReference>
<evidence type="ECO:0000313" key="2">
    <source>
        <dbReference type="EMBL" id="MBO2454843.1"/>
    </source>
</evidence>
<keyword evidence="1" id="KW-0472">Membrane</keyword>
<keyword evidence="3" id="KW-1185">Reference proteome</keyword>
<comment type="caution">
    <text evidence="2">The sequence shown here is derived from an EMBL/GenBank/DDBJ whole genome shotgun (WGS) entry which is preliminary data.</text>
</comment>
<dbReference type="AlphaFoldDB" id="A0A939PML7"/>
<keyword evidence="1" id="KW-0812">Transmembrane</keyword>
<evidence type="ECO:0000256" key="1">
    <source>
        <dbReference type="SAM" id="Phobius"/>
    </source>
</evidence>
<protein>
    <recommendedName>
        <fullName evidence="4">Sensor domain-containing protein</fullName>
    </recommendedName>
</protein>
<gene>
    <name evidence="2" type="ORF">J4573_47695</name>
</gene>
<keyword evidence="1" id="KW-1133">Transmembrane helix</keyword>
<feature type="transmembrane region" description="Helical" evidence="1">
    <location>
        <begin position="118"/>
        <end position="140"/>
    </location>
</feature>
<accession>A0A939PML7</accession>
<dbReference type="EMBL" id="JAGEOJ010000029">
    <property type="protein sequence ID" value="MBO2454843.1"/>
    <property type="molecule type" value="Genomic_DNA"/>
</dbReference>
<feature type="transmembrane region" description="Helical" evidence="1">
    <location>
        <begin position="71"/>
        <end position="98"/>
    </location>
</feature>
<evidence type="ECO:0008006" key="4">
    <source>
        <dbReference type="Google" id="ProtNLM"/>
    </source>
</evidence>